<accession>A0A9N7VRE0</accession>
<keyword evidence="3" id="KW-1185">Reference proteome</keyword>
<dbReference type="EMBL" id="CADEAL010004150">
    <property type="protein sequence ID" value="CAB1452966.1"/>
    <property type="molecule type" value="Genomic_DNA"/>
</dbReference>
<comment type="caution">
    <text evidence="2">The sequence shown here is derived from an EMBL/GenBank/DDBJ whole genome shotgun (WGS) entry which is preliminary data.</text>
</comment>
<name>A0A9N7VRE0_PLEPL</name>
<organism evidence="2 3">
    <name type="scientific">Pleuronectes platessa</name>
    <name type="common">European plaice</name>
    <dbReference type="NCBI Taxonomy" id="8262"/>
    <lineage>
        <taxon>Eukaryota</taxon>
        <taxon>Metazoa</taxon>
        <taxon>Chordata</taxon>
        <taxon>Craniata</taxon>
        <taxon>Vertebrata</taxon>
        <taxon>Euteleostomi</taxon>
        <taxon>Actinopterygii</taxon>
        <taxon>Neopterygii</taxon>
        <taxon>Teleostei</taxon>
        <taxon>Neoteleostei</taxon>
        <taxon>Acanthomorphata</taxon>
        <taxon>Carangaria</taxon>
        <taxon>Pleuronectiformes</taxon>
        <taxon>Pleuronectoidei</taxon>
        <taxon>Pleuronectidae</taxon>
        <taxon>Pleuronectes</taxon>
    </lineage>
</organism>
<sequence length="247" mass="27484">MVPQGERLLPRPNQLLSLHALSTTTTLVTNSTLTLTPTNHHANSTLWLGQSTLLSTLGKPIKVSNERLVLLYVCIHRALYMQSLSMQRRGEAHEQLSQTESAGPRPHLSLLITSRRPLISSRQHSDKEIAWQGVRVQGVAGVLLEDPRDPASFPGVPGLGKRHKHNFRNVICSVDEGEKVLAVKTTSALRRRKHDPTHDRFLALYKWTAPRLPSLPPPRSSTQQHLIPLCPWNPLPPTPTSPSPFSP</sequence>
<evidence type="ECO:0000313" key="3">
    <source>
        <dbReference type="Proteomes" id="UP001153269"/>
    </source>
</evidence>
<dbReference type="AlphaFoldDB" id="A0A9N7VRE0"/>
<proteinExistence type="predicted"/>
<gene>
    <name evidence="2" type="ORF">PLEPLA_LOCUS40716</name>
</gene>
<evidence type="ECO:0000313" key="2">
    <source>
        <dbReference type="EMBL" id="CAB1452966.1"/>
    </source>
</evidence>
<dbReference type="Proteomes" id="UP001153269">
    <property type="component" value="Unassembled WGS sequence"/>
</dbReference>
<reference evidence="2" key="1">
    <citation type="submission" date="2020-03" db="EMBL/GenBank/DDBJ databases">
        <authorList>
            <person name="Weist P."/>
        </authorList>
    </citation>
    <scope>NUCLEOTIDE SEQUENCE</scope>
</reference>
<evidence type="ECO:0000256" key="1">
    <source>
        <dbReference type="SAM" id="MobiDB-lite"/>
    </source>
</evidence>
<feature type="region of interest" description="Disordered" evidence="1">
    <location>
        <begin position="213"/>
        <end position="247"/>
    </location>
</feature>
<protein>
    <submittedName>
        <fullName evidence="2">Uncharacterized protein</fullName>
    </submittedName>
</protein>
<feature type="compositionally biased region" description="Pro residues" evidence="1">
    <location>
        <begin position="231"/>
        <end position="247"/>
    </location>
</feature>